<feature type="region of interest" description="Disordered" evidence="5">
    <location>
        <begin position="60"/>
        <end position="111"/>
    </location>
</feature>
<organism evidence="8 9">
    <name type="scientific">Hoeflea ulvae</name>
    <dbReference type="NCBI Taxonomy" id="2983764"/>
    <lineage>
        <taxon>Bacteria</taxon>
        <taxon>Pseudomonadati</taxon>
        <taxon>Pseudomonadota</taxon>
        <taxon>Alphaproteobacteria</taxon>
        <taxon>Hyphomicrobiales</taxon>
        <taxon>Rhizobiaceae</taxon>
        <taxon>Hoeflea</taxon>
    </lineage>
</organism>
<keyword evidence="3" id="KW-1133">Transmembrane helix</keyword>
<evidence type="ECO:0000256" key="6">
    <source>
        <dbReference type="SAM" id="SignalP"/>
    </source>
</evidence>
<evidence type="ECO:0000256" key="2">
    <source>
        <dbReference type="ARBA" id="ARBA00022692"/>
    </source>
</evidence>
<evidence type="ECO:0000313" key="9">
    <source>
        <dbReference type="Proteomes" id="UP001081283"/>
    </source>
</evidence>
<feature type="compositionally biased region" description="Polar residues" evidence="5">
    <location>
        <begin position="265"/>
        <end position="274"/>
    </location>
</feature>
<accession>A0ABT3YGC9</accession>
<dbReference type="NCBIfam" id="TIGR01352">
    <property type="entry name" value="tonB_Cterm"/>
    <property type="match status" value="1"/>
</dbReference>
<feature type="compositionally biased region" description="Polar residues" evidence="5">
    <location>
        <begin position="156"/>
        <end position="167"/>
    </location>
</feature>
<feature type="chain" id="PRO_5046979978" evidence="6">
    <location>
        <begin position="25"/>
        <end position="358"/>
    </location>
</feature>
<feature type="compositionally biased region" description="Polar residues" evidence="5">
    <location>
        <begin position="233"/>
        <end position="248"/>
    </location>
</feature>
<keyword evidence="6" id="KW-0732">Signal</keyword>
<evidence type="ECO:0000256" key="3">
    <source>
        <dbReference type="ARBA" id="ARBA00022989"/>
    </source>
</evidence>
<dbReference type="Proteomes" id="UP001081283">
    <property type="component" value="Unassembled WGS sequence"/>
</dbReference>
<evidence type="ECO:0000256" key="1">
    <source>
        <dbReference type="ARBA" id="ARBA00004167"/>
    </source>
</evidence>
<proteinExistence type="predicted"/>
<evidence type="ECO:0000256" key="4">
    <source>
        <dbReference type="ARBA" id="ARBA00023136"/>
    </source>
</evidence>
<dbReference type="Pfam" id="PF03544">
    <property type="entry name" value="TonB_C"/>
    <property type="match status" value="1"/>
</dbReference>
<protein>
    <submittedName>
        <fullName evidence="8">TonB family protein</fullName>
    </submittedName>
</protein>
<feature type="signal peptide" evidence="6">
    <location>
        <begin position="1"/>
        <end position="24"/>
    </location>
</feature>
<feature type="compositionally biased region" description="Basic residues" evidence="5">
    <location>
        <begin position="218"/>
        <end position="228"/>
    </location>
</feature>
<evidence type="ECO:0000256" key="5">
    <source>
        <dbReference type="SAM" id="MobiDB-lite"/>
    </source>
</evidence>
<keyword evidence="9" id="KW-1185">Reference proteome</keyword>
<evidence type="ECO:0000259" key="7">
    <source>
        <dbReference type="PROSITE" id="PS52015"/>
    </source>
</evidence>
<keyword evidence="4" id="KW-0472">Membrane</keyword>
<keyword evidence="2" id="KW-0812">Transmembrane</keyword>
<evidence type="ECO:0000313" key="8">
    <source>
        <dbReference type="EMBL" id="MCY0094951.1"/>
    </source>
</evidence>
<name>A0ABT3YGC9_9HYPH</name>
<dbReference type="InterPro" id="IPR006260">
    <property type="entry name" value="TonB/TolA_C"/>
</dbReference>
<gene>
    <name evidence="8" type="ORF">OEG82_13085</name>
</gene>
<dbReference type="SUPFAM" id="SSF74653">
    <property type="entry name" value="TolA/TonB C-terminal domain"/>
    <property type="match status" value="1"/>
</dbReference>
<feature type="domain" description="TonB C-terminal" evidence="7">
    <location>
        <begin position="271"/>
        <end position="358"/>
    </location>
</feature>
<dbReference type="Gene3D" id="3.30.1150.10">
    <property type="match status" value="1"/>
</dbReference>
<sequence length="358" mass="37033">MTSLSKLRLAAILALSGSAVLHVAAMALAPSSETEVLIEGGQATEMAALGSSFADLVKQGDNIEPATPDDVTDSAVQDDPVQPVTADSEAAPVEAKPLTAQPSPKTLQPVDPAKTAVEPASVSANPVPVEALAPSPYLSAFAAPVQVTHDPESPQPALTQPVRTETVTPEPAPVDPVEVTKKAAETSPVKPSETIEAIEEPVLENIPKPIPKPEQVKKPKKKPAKKKPASGQKVANSNTSAKAGSQQGREAKTAAPSGRNKSKSRSSATGNAAASNYPGKIYSKIARTRQKNAGGRGVAHISFKIASNGKATGIAVSRSSGNSRIDRAAVAHVKRASPFPRPPAGAQTRFVIPVEFRR</sequence>
<feature type="region of interest" description="Disordered" evidence="5">
    <location>
        <begin position="146"/>
        <end position="281"/>
    </location>
</feature>
<dbReference type="RefSeq" id="WP_267612863.1">
    <property type="nucleotide sequence ID" value="NZ_JAOVZQ010000001.1"/>
</dbReference>
<reference evidence="8" key="1">
    <citation type="submission" date="2022-10" db="EMBL/GenBank/DDBJ databases">
        <title>Hoeflea sp. J2-29, isolated from marine algae.</title>
        <authorList>
            <person name="Kristyanto S."/>
            <person name="Kim J.M."/>
            <person name="Jeon C.O."/>
        </authorList>
    </citation>
    <scope>NUCLEOTIDE SEQUENCE</scope>
    <source>
        <strain evidence="8">J2-29</strain>
    </source>
</reference>
<comment type="subcellular location">
    <subcellularLocation>
        <location evidence="1">Membrane</location>
        <topology evidence="1">Single-pass membrane protein</topology>
    </subcellularLocation>
</comment>
<dbReference type="InterPro" id="IPR037682">
    <property type="entry name" value="TonB_C"/>
</dbReference>
<comment type="caution">
    <text evidence="8">The sequence shown here is derived from an EMBL/GenBank/DDBJ whole genome shotgun (WGS) entry which is preliminary data.</text>
</comment>
<dbReference type="EMBL" id="JAOVZQ010000001">
    <property type="protein sequence ID" value="MCY0094951.1"/>
    <property type="molecule type" value="Genomic_DNA"/>
</dbReference>
<dbReference type="PROSITE" id="PS52015">
    <property type="entry name" value="TONB_CTD"/>
    <property type="match status" value="1"/>
</dbReference>